<dbReference type="EMBL" id="JABWDY010017661">
    <property type="protein sequence ID" value="KAF5195208.1"/>
    <property type="molecule type" value="Genomic_DNA"/>
</dbReference>
<dbReference type="PROSITE" id="PS00107">
    <property type="entry name" value="PROTEIN_KINASE_ATP"/>
    <property type="match status" value="1"/>
</dbReference>
<dbReference type="SMART" id="SM00181">
    <property type="entry name" value="EGF"/>
    <property type="match status" value="2"/>
</dbReference>
<keyword evidence="19" id="KW-1185">Reference proteome</keyword>
<dbReference type="GO" id="GO:0005886">
    <property type="term" value="C:plasma membrane"/>
    <property type="evidence" value="ECO:0007669"/>
    <property type="project" value="TreeGrafter"/>
</dbReference>
<evidence type="ECO:0000256" key="5">
    <source>
        <dbReference type="ARBA" id="ARBA00022692"/>
    </source>
</evidence>
<feature type="transmembrane region" description="Helical" evidence="15">
    <location>
        <begin position="338"/>
        <end position="361"/>
    </location>
</feature>
<dbReference type="InterPro" id="IPR001245">
    <property type="entry name" value="Ser-Thr/Tyr_kinase_cat_dom"/>
</dbReference>
<evidence type="ECO:0000259" key="17">
    <source>
        <dbReference type="PROSITE" id="PS50011"/>
    </source>
</evidence>
<dbReference type="Pfam" id="PF07714">
    <property type="entry name" value="PK_Tyr_Ser-Thr"/>
    <property type="match status" value="1"/>
</dbReference>
<dbReference type="InterPro" id="IPR000742">
    <property type="entry name" value="EGF"/>
</dbReference>
<keyword evidence="2" id="KW-0723">Serine/threonine-protein kinase</keyword>
<sequence>MRTLLLLFLLSWFIVASVAAINGTQTLPGCQLKCGNITVPYPFGMGANCSIATWANINCNTTFNPPKPFIGDIEILQFSETEVRIKNNIAASCYNQSGARIVSVPTYTGLLGTPFTFSSTKNKFTAIGCDTTALFSGIQGVNYSSGCTSFCGRREHVTQGSCSGSGCCQTSVPRGLNEVYISTGSSRNYTDIWSFNECGAAFVAEEDKYTFNISDFYNIPSLREIPVVLNFAVGNQTCEEAKQNITSTEYACKDNSYCYDSVDDTGYLCSCNKGYEGNPYLNQGCQDVNECEDVNNNPCKAICTNTRGSYYCSCPDDSYGDGRKDGDGCTKKSAKFPILQLILGLGFGFLFLLLGGSWLYLSIKKRKLIELKEKFFQQNGGLLLKQQISSHEGGGKSTKIFTTEELKLVTNNFDQNRIIGQGGFGTVYKGILPDLRIVAIKKSKIIDESQLGQFINEFVILTQINHRNIVKLIGCCLETEVPLLVYEFVSNGTLFHHLHKKNGEMSSISWEDRLRIATETAGALSYLHSAASIPIIHRDVKSANILLDEHNIAKVADFGASRLNPLDQTQISTLVQGTMGYLDPEYFHTGMLTEKSDVYSFGVVLTELLTGEKPLCFERCQEQRNLAAYFVVSLKENRLFDVLEAGVVNEGKTEHVYAVAQLAKRCLSIKGEERPTMKEVAAELEGLRGYKRHTWVHKNNKEDMSSDFEDVDLYAIPSGSYSRDTASRMDKEPIWSMDVPR</sequence>
<dbReference type="InterPro" id="IPR017441">
    <property type="entry name" value="Protein_kinase_ATP_BS"/>
</dbReference>
<keyword evidence="4" id="KW-0808">Transferase</keyword>
<dbReference type="GO" id="GO:0005509">
    <property type="term" value="F:calcium ion binding"/>
    <property type="evidence" value="ECO:0007669"/>
    <property type="project" value="InterPro"/>
</dbReference>
<feature type="chain" id="PRO_5029774956" evidence="16">
    <location>
        <begin position="21"/>
        <end position="741"/>
    </location>
</feature>
<dbReference type="SMART" id="SM00220">
    <property type="entry name" value="S_TKc"/>
    <property type="match status" value="1"/>
</dbReference>
<protein>
    <submittedName>
        <fullName evidence="18">Wall-associated receptor kinase</fullName>
    </submittedName>
</protein>
<dbReference type="CDD" id="cd14066">
    <property type="entry name" value="STKc_IRAK"/>
    <property type="match status" value="1"/>
</dbReference>
<dbReference type="PROSITE" id="PS01187">
    <property type="entry name" value="EGF_CA"/>
    <property type="match status" value="1"/>
</dbReference>
<keyword evidence="3" id="KW-0245">EGF-like domain</keyword>
<dbReference type="FunFam" id="1.10.510.10:FF:000084">
    <property type="entry name" value="Wall-associated receptor kinase 2"/>
    <property type="match status" value="1"/>
</dbReference>
<dbReference type="InterPro" id="IPR000719">
    <property type="entry name" value="Prot_kinase_dom"/>
</dbReference>
<evidence type="ECO:0000256" key="13">
    <source>
        <dbReference type="ARBA" id="ARBA00023157"/>
    </source>
</evidence>
<keyword evidence="13" id="KW-1015">Disulfide bond</keyword>
<dbReference type="PROSITE" id="PS50011">
    <property type="entry name" value="PROTEIN_KINASE_DOM"/>
    <property type="match status" value="1"/>
</dbReference>
<evidence type="ECO:0000256" key="16">
    <source>
        <dbReference type="SAM" id="SignalP"/>
    </source>
</evidence>
<dbReference type="PROSITE" id="PS00010">
    <property type="entry name" value="ASX_HYDROXYL"/>
    <property type="match status" value="1"/>
</dbReference>
<gene>
    <name evidence="18" type="ORF">FRX31_015205</name>
</gene>
<dbReference type="PROSITE" id="PS00108">
    <property type="entry name" value="PROTEIN_KINASE_ST"/>
    <property type="match status" value="1"/>
</dbReference>
<dbReference type="OrthoDB" id="4062651at2759"/>
<dbReference type="SUPFAM" id="SSF56112">
    <property type="entry name" value="Protein kinase-like (PK-like)"/>
    <property type="match status" value="1"/>
</dbReference>
<dbReference type="PANTHER" id="PTHR27005">
    <property type="entry name" value="WALL-ASSOCIATED RECEPTOR KINASE-LIKE 21"/>
    <property type="match status" value="1"/>
</dbReference>
<reference evidence="18 19" key="1">
    <citation type="submission" date="2020-06" db="EMBL/GenBank/DDBJ databases">
        <title>Transcriptomic and genomic resources for Thalictrum thalictroides and T. hernandezii: Facilitating candidate gene discovery in an emerging model plant lineage.</title>
        <authorList>
            <person name="Arias T."/>
            <person name="Riano-Pachon D.M."/>
            <person name="Di Stilio V.S."/>
        </authorList>
    </citation>
    <scope>NUCLEOTIDE SEQUENCE [LARGE SCALE GENOMIC DNA]</scope>
    <source>
        <strain evidence="19">cv. WT478/WT964</strain>
        <tissue evidence="18">Leaves</tissue>
    </source>
</reference>
<keyword evidence="6 16" id="KW-0732">Signal</keyword>
<dbReference type="SUPFAM" id="SSF57184">
    <property type="entry name" value="Growth factor receptor domain"/>
    <property type="match status" value="1"/>
</dbReference>
<dbReference type="InterPro" id="IPR008271">
    <property type="entry name" value="Ser/Thr_kinase_AS"/>
</dbReference>
<dbReference type="Gene3D" id="2.90.20.10">
    <property type="entry name" value="Plasmodium vivax P25 domain"/>
    <property type="match status" value="1"/>
</dbReference>
<dbReference type="GO" id="GO:0004674">
    <property type="term" value="F:protein serine/threonine kinase activity"/>
    <property type="evidence" value="ECO:0007669"/>
    <property type="project" value="UniProtKB-KW"/>
</dbReference>
<dbReference type="InterPro" id="IPR001881">
    <property type="entry name" value="EGF-like_Ca-bd_dom"/>
</dbReference>
<evidence type="ECO:0000256" key="11">
    <source>
        <dbReference type="ARBA" id="ARBA00022989"/>
    </source>
</evidence>
<evidence type="ECO:0000256" key="9">
    <source>
        <dbReference type="ARBA" id="ARBA00022777"/>
    </source>
</evidence>
<evidence type="ECO:0000256" key="2">
    <source>
        <dbReference type="ARBA" id="ARBA00022527"/>
    </source>
</evidence>
<evidence type="ECO:0000256" key="10">
    <source>
        <dbReference type="ARBA" id="ARBA00022840"/>
    </source>
</evidence>
<evidence type="ECO:0000256" key="15">
    <source>
        <dbReference type="SAM" id="Phobius"/>
    </source>
</evidence>
<dbReference type="CDD" id="cd00054">
    <property type="entry name" value="EGF_CA"/>
    <property type="match status" value="1"/>
</dbReference>
<dbReference type="InterPro" id="IPR000152">
    <property type="entry name" value="EGF-type_Asp/Asn_hydroxyl_site"/>
</dbReference>
<dbReference type="AlphaFoldDB" id="A0A7J6WEC2"/>
<evidence type="ECO:0000256" key="6">
    <source>
        <dbReference type="ARBA" id="ARBA00022729"/>
    </source>
</evidence>
<evidence type="ECO:0000256" key="3">
    <source>
        <dbReference type="ARBA" id="ARBA00022536"/>
    </source>
</evidence>
<comment type="subcellular location">
    <subcellularLocation>
        <location evidence="1">Membrane</location>
        <topology evidence="1">Single-pass type I membrane protein</topology>
    </subcellularLocation>
</comment>
<accession>A0A7J6WEC2</accession>
<feature type="binding site" evidence="14">
    <location>
        <position position="442"/>
    </location>
    <ligand>
        <name>ATP</name>
        <dbReference type="ChEBI" id="CHEBI:30616"/>
    </ligand>
</feature>
<keyword evidence="11 15" id="KW-1133">Transmembrane helix</keyword>
<keyword evidence="8 14" id="KW-0547">Nucleotide-binding</keyword>
<keyword evidence="5 15" id="KW-0812">Transmembrane</keyword>
<dbReference type="GO" id="GO:0007166">
    <property type="term" value="P:cell surface receptor signaling pathway"/>
    <property type="evidence" value="ECO:0007669"/>
    <property type="project" value="InterPro"/>
</dbReference>
<keyword evidence="12 15" id="KW-0472">Membrane</keyword>
<proteinExistence type="predicted"/>
<dbReference type="FunFam" id="3.30.200.20:FF:000043">
    <property type="entry name" value="Wall-associated receptor kinase 2"/>
    <property type="match status" value="1"/>
</dbReference>
<keyword evidence="7" id="KW-0677">Repeat</keyword>
<feature type="domain" description="Protein kinase" evidence="17">
    <location>
        <begin position="413"/>
        <end position="696"/>
    </location>
</feature>
<dbReference type="InterPro" id="IPR009030">
    <property type="entry name" value="Growth_fac_rcpt_cys_sf"/>
</dbReference>
<evidence type="ECO:0000256" key="14">
    <source>
        <dbReference type="PROSITE-ProRule" id="PRU10141"/>
    </source>
</evidence>
<dbReference type="InterPro" id="IPR011009">
    <property type="entry name" value="Kinase-like_dom_sf"/>
</dbReference>
<evidence type="ECO:0000313" key="19">
    <source>
        <dbReference type="Proteomes" id="UP000554482"/>
    </source>
</evidence>
<dbReference type="Gene3D" id="3.30.200.20">
    <property type="entry name" value="Phosphorylase Kinase, domain 1"/>
    <property type="match status" value="1"/>
</dbReference>
<organism evidence="18 19">
    <name type="scientific">Thalictrum thalictroides</name>
    <name type="common">Rue-anemone</name>
    <name type="synonym">Anemone thalictroides</name>
    <dbReference type="NCBI Taxonomy" id="46969"/>
    <lineage>
        <taxon>Eukaryota</taxon>
        <taxon>Viridiplantae</taxon>
        <taxon>Streptophyta</taxon>
        <taxon>Embryophyta</taxon>
        <taxon>Tracheophyta</taxon>
        <taxon>Spermatophyta</taxon>
        <taxon>Magnoliopsida</taxon>
        <taxon>Ranunculales</taxon>
        <taxon>Ranunculaceae</taxon>
        <taxon>Thalictroideae</taxon>
        <taxon>Thalictrum</taxon>
    </lineage>
</organism>
<evidence type="ECO:0000256" key="12">
    <source>
        <dbReference type="ARBA" id="ARBA00023136"/>
    </source>
</evidence>
<evidence type="ECO:0000256" key="4">
    <source>
        <dbReference type="ARBA" id="ARBA00022679"/>
    </source>
</evidence>
<keyword evidence="18" id="KW-0675">Receptor</keyword>
<dbReference type="InterPro" id="IPR018097">
    <property type="entry name" value="EGF_Ca-bd_CS"/>
</dbReference>
<evidence type="ECO:0000313" key="18">
    <source>
        <dbReference type="EMBL" id="KAF5195208.1"/>
    </source>
</evidence>
<feature type="signal peptide" evidence="16">
    <location>
        <begin position="1"/>
        <end position="20"/>
    </location>
</feature>
<comment type="caution">
    <text evidence="18">The sequence shown here is derived from an EMBL/GenBank/DDBJ whole genome shotgun (WGS) entry which is preliminary data.</text>
</comment>
<keyword evidence="10 14" id="KW-0067">ATP-binding</keyword>
<evidence type="ECO:0000256" key="8">
    <source>
        <dbReference type="ARBA" id="ARBA00022741"/>
    </source>
</evidence>
<dbReference type="SMART" id="SM00179">
    <property type="entry name" value="EGF_CA"/>
    <property type="match status" value="1"/>
</dbReference>
<evidence type="ECO:0000256" key="7">
    <source>
        <dbReference type="ARBA" id="ARBA00022737"/>
    </source>
</evidence>
<dbReference type="Gene3D" id="1.10.510.10">
    <property type="entry name" value="Transferase(Phosphotransferase) domain 1"/>
    <property type="match status" value="1"/>
</dbReference>
<name>A0A7J6WEC2_THATH</name>
<dbReference type="GO" id="GO:0005524">
    <property type="term" value="F:ATP binding"/>
    <property type="evidence" value="ECO:0007669"/>
    <property type="project" value="UniProtKB-UniRule"/>
</dbReference>
<dbReference type="PANTHER" id="PTHR27005:SF492">
    <property type="entry name" value="LOW QUALITY PROTEIN: WALL-ASSOCIATED RECEPTOR KINASE-LIKE 1"/>
    <property type="match status" value="1"/>
</dbReference>
<dbReference type="Proteomes" id="UP000554482">
    <property type="component" value="Unassembled WGS sequence"/>
</dbReference>
<dbReference type="InterPro" id="IPR045274">
    <property type="entry name" value="WAK-like"/>
</dbReference>
<keyword evidence="9 18" id="KW-0418">Kinase</keyword>
<evidence type="ECO:0000256" key="1">
    <source>
        <dbReference type="ARBA" id="ARBA00004479"/>
    </source>
</evidence>